<keyword evidence="13" id="KW-1185">Reference proteome</keyword>
<sequence length="875" mass="94641">MTQAAAAITVRTTCPYCGVGCGILATPQADGSVAIAGDPGHPANFGRLCSKGTALGETLSLTDRLLRPRIEGREAHWDEALDLVAGRFREAIQAFGPDSVAIYGSGQLLTEDYYVANKLMKGFVGSANIDTNSRLCMASSVAGHKRAFGSDTVPGNYEDLEAADLVVLVGSNLAWCHPVLHQRLLAAKARRPQMRIMLIDPRRTVSAELTDLHLPIQPDGDIALFVGLLRHLAAAGAATDFASKYVVGTDGAVAAAAAWDIARVTEATGLAPTDLETFYRWFAETERVVTVYSQGVNQSATGTDKVNAIINCHLLTGRIGRPGMGPFSVTGQPNAMGGREVGGLANMLAAHMDFSPETIERVGRFWKAERMAETPGLGAVDLFAAMAAGRIKAVWIMGTNPVVSMPDADAVRDALKACPFVVVSDMTERTDSAQLAHVLLPAAPWGEKDGTVTNSERRISRQRAFLAPAGQAKPDWWIITQVARRMGFGAAFPYETPAEIFAEHARLSGFENEGRRDFDISGLLGENYDLLEPVQWPVREKSVERLFADGGFYTPDGKARMLPIEPPPVLNPAPGRMVLNTGRVRDHWHTMTRTGKTARLSAHYAEPFVEIHPEDARRLNIRKASLVRLARGDSETVVRALLSERQRKGSVFAPMHWTGQFASKGRIDALVAAKVDPVSAQPALKMSEVTVEPWRTSLYGFFVALERPRLDTDYWAWAPAPRGTRGELAWRAEPADWSAWIGERFHLDAKTKMSSVGDPRSGRRSFAGIRHGQLVFALFVSPDPVPVAREWIVGQLSVEKVDGLKILAGRPGADMPDSGPIVCACHAVGRNVIREAIRRGCPDVDAVGAATKAGTNCGACRTEIASLIRSEAILT</sequence>
<keyword evidence="6" id="KW-0479">Metal-binding</keyword>
<dbReference type="InterPro" id="IPR007419">
    <property type="entry name" value="BFD-like_2Fe2S-bd_dom"/>
</dbReference>
<proteinExistence type="inferred from homology"/>
<dbReference type="InterPro" id="IPR050123">
    <property type="entry name" value="Prok_molybdopt-oxidoreductase"/>
</dbReference>
<dbReference type="Gene3D" id="2.40.40.20">
    <property type="match status" value="1"/>
</dbReference>
<keyword evidence="9" id="KW-0411">Iron-sulfur</keyword>
<dbReference type="InterPro" id="IPR006657">
    <property type="entry name" value="MoPterin_dinucl-bd_dom"/>
</dbReference>
<evidence type="ECO:0000259" key="11">
    <source>
        <dbReference type="PROSITE" id="PS51669"/>
    </source>
</evidence>
<dbReference type="Gene3D" id="1.10.10.1100">
    <property type="entry name" value="BFD-like [2Fe-2S]-binding domain"/>
    <property type="match status" value="1"/>
</dbReference>
<evidence type="ECO:0000256" key="8">
    <source>
        <dbReference type="ARBA" id="ARBA00023004"/>
    </source>
</evidence>
<keyword evidence="4" id="KW-0004">4Fe-4S</keyword>
<keyword evidence="5" id="KW-0500">Molybdenum</keyword>
<dbReference type="CDD" id="cd02791">
    <property type="entry name" value="MopB_CT_Nitrate-R-NapA-like"/>
    <property type="match status" value="1"/>
</dbReference>
<evidence type="ECO:0000256" key="7">
    <source>
        <dbReference type="ARBA" id="ARBA00023002"/>
    </source>
</evidence>
<dbReference type="RefSeq" id="WP_386834866.1">
    <property type="nucleotide sequence ID" value="NZ_JBHUNP010000001.1"/>
</dbReference>
<dbReference type="PANTHER" id="PTHR43105:SF9">
    <property type="entry name" value="NADPH-FE(3+) OXIDOREDUCTASE SUBUNIT ALPHA"/>
    <property type="match status" value="1"/>
</dbReference>
<dbReference type="PANTHER" id="PTHR43105">
    <property type="entry name" value="RESPIRATORY NITRATE REDUCTASE"/>
    <property type="match status" value="1"/>
</dbReference>
<dbReference type="Pfam" id="PF04879">
    <property type="entry name" value="Molybdop_Fe4S4"/>
    <property type="match status" value="1"/>
</dbReference>
<dbReference type="Gene3D" id="2.20.25.90">
    <property type="entry name" value="ADC-like domains"/>
    <property type="match status" value="1"/>
</dbReference>
<feature type="domain" description="4Fe-4S Mo/W bis-MGD-type" evidence="11">
    <location>
        <begin position="7"/>
        <end position="63"/>
    </location>
</feature>
<accession>A0ABW5QNW7</accession>
<dbReference type="InterPro" id="IPR027467">
    <property type="entry name" value="MopterinOxRdtase_cofactor_BS"/>
</dbReference>
<comment type="cofactor">
    <cofactor evidence="2">
        <name>[4Fe-4S] cluster</name>
        <dbReference type="ChEBI" id="CHEBI:49883"/>
    </cofactor>
</comment>
<evidence type="ECO:0000313" key="12">
    <source>
        <dbReference type="EMBL" id="MFD2649350.1"/>
    </source>
</evidence>
<name>A0ABW5QNW7_9HYPH</name>
<dbReference type="Pfam" id="PF04324">
    <property type="entry name" value="Fer2_BFD"/>
    <property type="match status" value="1"/>
</dbReference>
<evidence type="ECO:0000256" key="1">
    <source>
        <dbReference type="ARBA" id="ARBA00001942"/>
    </source>
</evidence>
<reference evidence="13" key="1">
    <citation type="journal article" date="2019" name="Int. J. Syst. Evol. Microbiol.">
        <title>The Global Catalogue of Microorganisms (GCM) 10K type strain sequencing project: providing services to taxonomists for standard genome sequencing and annotation.</title>
        <authorList>
            <consortium name="The Broad Institute Genomics Platform"/>
            <consortium name="The Broad Institute Genome Sequencing Center for Infectious Disease"/>
            <person name="Wu L."/>
            <person name="Ma J."/>
        </authorList>
    </citation>
    <scope>NUCLEOTIDE SEQUENCE [LARGE SCALE GENOMIC DNA]</scope>
    <source>
        <strain evidence="13">CCM 7427</strain>
    </source>
</reference>
<keyword evidence="10" id="KW-0534">Nitrate assimilation</keyword>
<comment type="similarity">
    <text evidence="3">Belongs to the prokaryotic molybdopterin-containing oxidoreductase family. NasA/NapA/NarB subfamily.</text>
</comment>
<dbReference type="InterPro" id="IPR009010">
    <property type="entry name" value="Asp_de-COase-like_dom_sf"/>
</dbReference>
<dbReference type="Pfam" id="PF00384">
    <property type="entry name" value="Molybdopterin"/>
    <property type="match status" value="1"/>
</dbReference>
<keyword evidence="7" id="KW-0560">Oxidoreductase</keyword>
<dbReference type="Proteomes" id="UP001597521">
    <property type="component" value="Unassembled WGS sequence"/>
</dbReference>
<dbReference type="InterPro" id="IPR041854">
    <property type="entry name" value="BFD-like_2Fe2S-bd_dom_sf"/>
</dbReference>
<evidence type="ECO:0000256" key="5">
    <source>
        <dbReference type="ARBA" id="ARBA00022505"/>
    </source>
</evidence>
<organism evidence="12 13">
    <name type="scientific">Devosia albogilva</name>
    <dbReference type="NCBI Taxonomy" id="429726"/>
    <lineage>
        <taxon>Bacteria</taxon>
        <taxon>Pseudomonadati</taxon>
        <taxon>Pseudomonadota</taxon>
        <taxon>Alphaproteobacteria</taxon>
        <taxon>Hyphomicrobiales</taxon>
        <taxon>Devosiaceae</taxon>
        <taxon>Devosia</taxon>
    </lineage>
</organism>
<dbReference type="SUPFAM" id="SSF50692">
    <property type="entry name" value="ADC-like"/>
    <property type="match status" value="1"/>
</dbReference>
<evidence type="ECO:0000256" key="6">
    <source>
        <dbReference type="ARBA" id="ARBA00022723"/>
    </source>
</evidence>
<dbReference type="EMBL" id="JBHUNP010000001">
    <property type="protein sequence ID" value="MFD2649350.1"/>
    <property type="molecule type" value="Genomic_DNA"/>
</dbReference>
<dbReference type="Gene3D" id="3.40.228.10">
    <property type="entry name" value="Dimethylsulfoxide Reductase, domain 2"/>
    <property type="match status" value="1"/>
</dbReference>
<evidence type="ECO:0000256" key="3">
    <source>
        <dbReference type="ARBA" id="ARBA00008747"/>
    </source>
</evidence>
<dbReference type="InterPro" id="IPR041957">
    <property type="entry name" value="CT_Nitrate-R-NapA-like"/>
</dbReference>
<dbReference type="CDD" id="cd02754">
    <property type="entry name" value="MopB_Nitrate-R-NapA-like"/>
    <property type="match status" value="1"/>
</dbReference>
<comment type="cofactor">
    <cofactor evidence="1">
        <name>Mo-bis(molybdopterin guanine dinucleotide)</name>
        <dbReference type="ChEBI" id="CHEBI:60539"/>
    </cofactor>
</comment>
<dbReference type="Pfam" id="PF01568">
    <property type="entry name" value="Molydop_binding"/>
    <property type="match status" value="1"/>
</dbReference>
<dbReference type="SMART" id="SM00926">
    <property type="entry name" value="Molybdop_Fe4S4"/>
    <property type="match status" value="1"/>
</dbReference>
<dbReference type="PROSITE" id="PS00551">
    <property type="entry name" value="MOLYBDOPTERIN_PROK_1"/>
    <property type="match status" value="1"/>
</dbReference>
<evidence type="ECO:0000256" key="9">
    <source>
        <dbReference type="ARBA" id="ARBA00023014"/>
    </source>
</evidence>
<gene>
    <name evidence="12" type="ORF">ACFSX5_16310</name>
</gene>
<dbReference type="SUPFAM" id="SSF53706">
    <property type="entry name" value="Formate dehydrogenase/DMSO reductase, domains 1-3"/>
    <property type="match status" value="1"/>
</dbReference>
<evidence type="ECO:0000256" key="10">
    <source>
        <dbReference type="ARBA" id="ARBA00023063"/>
    </source>
</evidence>
<keyword evidence="8" id="KW-0408">Iron</keyword>
<evidence type="ECO:0000256" key="2">
    <source>
        <dbReference type="ARBA" id="ARBA00001966"/>
    </source>
</evidence>
<evidence type="ECO:0000256" key="4">
    <source>
        <dbReference type="ARBA" id="ARBA00022485"/>
    </source>
</evidence>
<comment type="caution">
    <text evidence="12">The sequence shown here is derived from an EMBL/GenBank/DDBJ whole genome shotgun (WGS) entry which is preliminary data.</text>
</comment>
<protein>
    <submittedName>
        <fullName evidence="12">Molybdopterin-dependent oxidoreductase</fullName>
    </submittedName>
</protein>
<dbReference type="Gene3D" id="3.40.50.740">
    <property type="match status" value="1"/>
</dbReference>
<evidence type="ECO:0000313" key="13">
    <source>
        <dbReference type="Proteomes" id="UP001597521"/>
    </source>
</evidence>
<dbReference type="InterPro" id="IPR006656">
    <property type="entry name" value="Mopterin_OxRdtase"/>
</dbReference>
<dbReference type="InterPro" id="IPR006963">
    <property type="entry name" value="Mopterin_OxRdtase_4Fe-4S_dom"/>
</dbReference>
<dbReference type="PROSITE" id="PS51669">
    <property type="entry name" value="4FE4S_MOW_BIS_MGD"/>
    <property type="match status" value="1"/>
</dbReference>